<dbReference type="AlphaFoldDB" id="A0A914QMG7"/>
<evidence type="ECO:0000313" key="3">
    <source>
        <dbReference type="WBParaSite" id="PDA_v2.g28525.t1"/>
    </source>
</evidence>
<dbReference type="WBParaSite" id="PDA_v2.g28525.t1">
    <property type="protein sequence ID" value="PDA_v2.g28525.t1"/>
    <property type="gene ID" value="PDA_v2.g28525"/>
</dbReference>
<proteinExistence type="predicted"/>
<evidence type="ECO:0000256" key="1">
    <source>
        <dbReference type="SAM" id="MobiDB-lite"/>
    </source>
</evidence>
<feature type="region of interest" description="Disordered" evidence="1">
    <location>
        <begin position="48"/>
        <end position="79"/>
    </location>
</feature>
<dbReference type="Proteomes" id="UP000887578">
    <property type="component" value="Unplaced"/>
</dbReference>
<organism evidence="2 3">
    <name type="scientific">Panagrolaimus davidi</name>
    <dbReference type="NCBI Taxonomy" id="227884"/>
    <lineage>
        <taxon>Eukaryota</taxon>
        <taxon>Metazoa</taxon>
        <taxon>Ecdysozoa</taxon>
        <taxon>Nematoda</taxon>
        <taxon>Chromadorea</taxon>
        <taxon>Rhabditida</taxon>
        <taxon>Tylenchina</taxon>
        <taxon>Panagrolaimomorpha</taxon>
        <taxon>Panagrolaimoidea</taxon>
        <taxon>Panagrolaimidae</taxon>
        <taxon>Panagrolaimus</taxon>
    </lineage>
</organism>
<sequence>MVEPYFTPSPSHSPSPIATLLELNDLRIPEFPLDNDSLIEETNARISLNEQPMLSSPVAGSSKNYLTSHPSSSKSALDG</sequence>
<name>A0A914QMG7_9BILA</name>
<reference evidence="3" key="1">
    <citation type="submission" date="2022-11" db="UniProtKB">
        <authorList>
            <consortium name="WormBaseParasite"/>
        </authorList>
    </citation>
    <scope>IDENTIFICATION</scope>
</reference>
<protein>
    <submittedName>
        <fullName evidence="3">Uncharacterized protein</fullName>
    </submittedName>
</protein>
<keyword evidence="2" id="KW-1185">Reference proteome</keyword>
<accession>A0A914QMG7</accession>
<evidence type="ECO:0000313" key="2">
    <source>
        <dbReference type="Proteomes" id="UP000887578"/>
    </source>
</evidence>